<dbReference type="EMBL" id="VEPZ02001417">
    <property type="protein sequence ID" value="KAE8674541.1"/>
    <property type="molecule type" value="Genomic_DNA"/>
</dbReference>
<keyword evidence="12" id="KW-0229">DNA integration</keyword>
<dbReference type="InterPro" id="IPR043502">
    <property type="entry name" value="DNA/RNA_pol_sf"/>
</dbReference>
<evidence type="ECO:0000256" key="17">
    <source>
        <dbReference type="ARBA" id="ARBA00023268"/>
    </source>
</evidence>
<dbReference type="GO" id="GO:0005524">
    <property type="term" value="F:ATP binding"/>
    <property type="evidence" value="ECO:0007669"/>
    <property type="project" value="UniProtKB-KW"/>
</dbReference>
<evidence type="ECO:0000256" key="10">
    <source>
        <dbReference type="ARBA" id="ARBA00022840"/>
    </source>
</evidence>
<keyword evidence="15" id="KW-0917">Virion maturation</keyword>
<dbReference type="Pfam" id="PF25597">
    <property type="entry name" value="SH3_retrovirus"/>
    <property type="match status" value="1"/>
</dbReference>
<keyword evidence="14" id="KW-0548">Nucleotidyltransferase</keyword>
<keyword evidence="17" id="KW-0511">Multifunctional enzyme</keyword>
<dbReference type="GO" id="GO:0004519">
    <property type="term" value="F:endonuclease activity"/>
    <property type="evidence" value="ECO:0007669"/>
    <property type="project" value="UniProtKB-KW"/>
</dbReference>
<keyword evidence="4" id="KW-0540">Nuclease</keyword>
<evidence type="ECO:0000256" key="15">
    <source>
        <dbReference type="ARBA" id="ARBA00023113"/>
    </source>
</evidence>
<keyword evidence="14" id="KW-0239">DNA-directed DNA polymerase</keyword>
<evidence type="ECO:0000256" key="1">
    <source>
        <dbReference type="ARBA" id="ARBA00002180"/>
    </source>
</evidence>
<evidence type="ECO:0000256" key="8">
    <source>
        <dbReference type="ARBA" id="ARBA00022759"/>
    </source>
</evidence>
<evidence type="ECO:0000313" key="20">
    <source>
        <dbReference type="EMBL" id="KAE8674541.1"/>
    </source>
</evidence>
<keyword evidence="11" id="KW-0460">Magnesium</keyword>
<dbReference type="InterPro" id="IPR039537">
    <property type="entry name" value="Retrotran_Ty1/copia-like"/>
</dbReference>
<dbReference type="GO" id="GO:0006508">
    <property type="term" value="P:proteolysis"/>
    <property type="evidence" value="ECO:0007669"/>
    <property type="project" value="UniProtKB-KW"/>
</dbReference>
<keyword evidence="7" id="KW-0064">Aspartyl protease</keyword>
<keyword evidence="5" id="KW-0479">Metal-binding</keyword>
<dbReference type="SUPFAM" id="SSF53098">
    <property type="entry name" value="Ribonuclease H-like"/>
    <property type="match status" value="1"/>
</dbReference>
<comment type="function">
    <text evidence="1">The aspartyl protease (PR) mediates the proteolytic cleavages of the Gag and Gag-Pol polyproteins after assembly of the VLP.</text>
</comment>
<proteinExistence type="predicted"/>
<evidence type="ECO:0000256" key="3">
    <source>
        <dbReference type="ARBA" id="ARBA00022670"/>
    </source>
</evidence>
<feature type="region of interest" description="Disordered" evidence="18">
    <location>
        <begin position="649"/>
        <end position="678"/>
    </location>
</feature>
<dbReference type="InterPro" id="IPR025724">
    <property type="entry name" value="GAG-pre-integrase_dom"/>
</dbReference>
<evidence type="ECO:0000313" key="21">
    <source>
        <dbReference type="Proteomes" id="UP000436088"/>
    </source>
</evidence>
<dbReference type="InterPro" id="IPR012337">
    <property type="entry name" value="RNaseH-like_sf"/>
</dbReference>
<dbReference type="GO" id="GO:0003887">
    <property type="term" value="F:DNA-directed DNA polymerase activity"/>
    <property type="evidence" value="ECO:0007669"/>
    <property type="project" value="UniProtKB-KW"/>
</dbReference>
<evidence type="ECO:0000256" key="18">
    <source>
        <dbReference type="SAM" id="MobiDB-lite"/>
    </source>
</evidence>
<dbReference type="InterPro" id="IPR001584">
    <property type="entry name" value="Integrase_cat-core"/>
</dbReference>
<dbReference type="AlphaFoldDB" id="A0A6A2XFA6"/>
<dbReference type="GO" id="GO:0006310">
    <property type="term" value="P:DNA recombination"/>
    <property type="evidence" value="ECO:0007669"/>
    <property type="project" value="UniProtKB-KW"/>
</dbReference>
<evidence type="ECO:0000256" key="4">
    <source>
        <dbReference type="ARBA" id="ARBA00022722"/>
    </source>
</evidence>
<keyword evidence="3" id="KW-0645">Protease</keyword>
<keyword evidence="9" id="KW-0378">Hydrolase</keyword>
<dbReference type="GO" id="GO:0003676">
    <property type="term" value="F:nucleic acid binding"/>
    <property type="evidence" value="ECO:0007669"/>
    <property type="project" value="InterPro"/>
</dbReference>
<keyword evidence="10" id="KW-0067">ATP-binding</keyword>
<dbReference type="InterPro" id="IPR036397">
    <property type="entry name" value="RNaseH_sf"/>
</dbReference>
<evidence type="ECO:0000256" key="14">
    <source>
        <dbReference type="ARBA" id="ARBA00022932"/>
    </source>
</evidence>
<dbReference type="InterPro" id="IPR013103">
    <property type="entry name" value="RVT_2"/>
</dbReference>
<dbReference type="InterPro" id="IPR057670">
    <property type="entry name" value="SH3_retrovirus"/>
</dbReference>
<dbReference type="Pfam" id="PF13976">
    <property type="entry name" value="gag_pre-integrs"/>
    <property type="match status" value="1"/>
</dbReference>
<sequence length="1112" mass="126543">MGDLQVVGGIKKLNNKNYNTWATCMESYLQGQDLWEVVGGGEVTQSATEDANGILRKWKIKAGKAMFALKTTIEEEMLEHIRDAKTPKEAWDTLLHSFRRGTIQKLQLLENELLSMAQRDMAVAQYFHKVKSICREISELDPTAAIGEAMIKRIIVHGLRPEYRGFVATVQGWPTQPSLVEFENLLAGQEAMAKQMGGVSLKGEEEALYTSKSRGTFQRYTGNGSKKDGDKVKNYQGKGGPHSGELPRIAENSEDGWDAEALFATEEEELALTVTTPERIDYKNDWIVDSGCSNHMTGDKQKLQNLSEYNGGRVVVTADNSRLPITHIGKTIVTPRYNTNQVQLQDVYHVPGMKKNLISVAQLTSSGHYVLFGPQDVKVYRDVKITETPTIEGRHLESIYVMSAESAYVDRTRKNETSDLWHMRLGHVSYSKLSVMVKKSMLKGLPQLDVRTDTSVRDASMQQSISGMRYMVTFIDDFSRYVWVFFMKEKSDTFSKFKEFRDSAEGEVGKKICCLRTDNGGEYRSNEFSQYLRECRIRHQYTCANTPQQNGVAERKNWHLAEICRSMLHAKNVSGRFWAEAMRTAAFVINRLPQPSQRKGWKCCDPISGRCYTSRNVVFDEASSWWSSEKEVLPDSREFGDKLQQNMGEHDVQLQTSSDESEDPNGDDVEQRVTQNPWQTGVYQQLNEEGGPSETKINSTISTSKVNKNTKAKSKYANAAIIEEATEPETFEEASKSSEWMTAMKEEIDALQQNQTWDIVPKIKDVKPISCKWVYKIKRRPDGSIERYKVRLVARGFSQQYGLDYDETFSPVAKLTTVRVLLALAANKDWNLWQMDVKNAFLHGELDREIYMTQPMGFQSQDHPEYVCKLRKALYGLKQAPRAWYGKIAEFLTKSGYSVTPADSSLVVKANEGKLAIVLVYVDDLIITGDDEAEILQTKENLSVRFQMKELGQLKHFLGLESTSTPMEPNIKMCAHEGKDLEDATMYRQLVGSLIYLTLTRPDISYAFGVMSRYMQNPKKPHLEAVRRILRYVKNTIDYGLLYKKGEDCKLVGYCDADYAGDHDTRRSTTGYVFKLGSEQFLGVAKDNQRYHCQPLKLSIEQQQWQLKRVHG</sequence>
<comment type="caution">
    <text evidence="20">The sequence shown here is derived from an EMBL/GenBank/DDBJ whole genome shotgun (WGS) entry which is preliminary data.</text>
</comment>
<keyword evidence="13" id="KW-0695">RNA-directed DNA polymerase</keyword>
<keyword evidence="21" id="KW-1185">Reference proteome</keyword>
<dbReference type="Proteomes" id="UP000436088">
    <property type="component" value="Unassembled WGS sequence"/>
</dbReference>
<keyword evidence="2" id="KW-1188">Viral release from host cell</keyword>
<dbReference type="Pfam" id="PF07727">
    <property type="entry name" value="RVT_2"/>
    <property type="match status" value="1"/>
</dbReference>
<dbReference type="Gene3D" id="3.30.420.10">
    <property type="entry name" value="Ribonuclease H-like superfamily/Ribonuclease H"/>
    <property type="match status" value="1"/>
</dbReference>
<keyword evidence="8" id="KW-0255">Endonuclease</keyword>
<dbReference type="Pfam" id="PF22936">
    <property type="entry name" value="Pol_BBD"/>
    <property type="match status" value="1"/>
</dbReference>
<dbReference type="GO" id="GO:0003964">
    <property type="term" value="F:RNA-directed DNA polymerase activity"/>
    <property type="evidence" value="ECO:0007669"/>
    <property type="project" value="UniProtKB-KW"/>
</dbReference>
<evidence type="ECO:0000256" key="11">
    <source>
        <dbReference type="ARBA" id="ARBA00022842"/>
    </source>
</evidence>
<keyword evidence="14" id="KW-0808">Transferase</keyword>
<evidence type="ECO:0000256" key="16">
    <source>
        <dbReference type="ARBA" id="ARBA00023172"/>
    </source>
</evidence>
<gene>
    <name evidence="20" type="ORF">F3Y22_tig00111745pilonHSYRG00069</name>
</gene>
<dbReference type="InterPro" id="IPR054722">
    <property type="entry name" value="PolX-like_BBD"/>
</dbReference>
<evidence type="ECO:0000259" key="19">
    <source>
        <dbReference type="PROSITE" id="PS50994"/>
    </source>
</evidence>
<dbReference type="GO" id="GO:0046872">
    <property type="term" value="F:metal ion binding"/>
    <property type="evidence" value="ECO:0007669"/>
    <property type="project" value="UniProtKB-KW"/>
</dbReference>
<feature type="domain" description="Integrase catalytic" evidence="19">
    <location>
        <begin position="442"/>
        <end position="614"/>
    </location>
</feature>
<evidence type="ECO:0000256" key="12">
    <source>
        <dbReference type="ARBA" id="ARBA00022908"/>
    </source>
</evidence>
<dbReference type="Pfam" id="PF14223">
    <property type="entry name" value="Retrotran_gag_2"/>
    <property type="match status" value="1"/>
</dbReference>
<evidence type="ECO:0000256" key="9">
    <source>
        <dbReference type="ARBA" id="ARBA00022801"/>
    </source>
</evidence>
<dbReference type="PANTHER" id="PTHR42648:SF11">
    <property type="entry name" value="TRANSPOSON TY4-P GAG-POL POLYPROTEIN"/>
    <property type="match status" value="1"/>
</dbReference>
<keyword evidence="16" id="KW-0233">DNA recombination</keyword>
<name>A0A6A2XFA6_HIBSY</name>
<protein>
    <submittedName>
        <fullName evidence="20">PLAC8 family protein</fullName>
    </submittedName>
</protein>
<reference evidence="20" key="1">
    <citation type="submission" date="2019-09" db="EMBL/GenBank/DDBJ databases">
        <title>Draft genome information of white flower Hibiscus syriacus.</title>
        <authorList>
            <person name="Kim Y.-M."/>
        </authorList>
    </citation>
    <scope>NUCLEOTIDE SEQUENCE [LARGE SCALE GENOMIC DNA]</scope>
    <source>
        <strain evidence="20">YM2019G1</strain>
    </source>
</reference>
<dbReference type="GO" id="GO:0015074">
    <property type="term" value="P:DNA integration"/>
    <property type="evidence" value="ECO:0007669"/>
    <property type="project" value="UniProtKB-KW"/>
</dbReference>
<dbReference type="Pfam" id="PF00665">
    <property type="entry name" value="rve"/>
    <property type="match status" value="1"/>
</dbReference>
<dbReference type="PROSITE" id="PS50994">
    <property type="entry name" value="INTEGRASE"/>
    <property type="match status" value="1"/>
</dbReference>
<organism evidence="20 21">
    <name type="scientific">Hibiscus syriacus</name>
    <name type="common">Rose of Sharon</name>
    <dbReference type="NCBI Taxonomy" id="106335"/>
    <lineage>
        <taxon>Eukaryota</taxon>
        <taxon>Viridiplantae</taxon>
        <taxon>Streptophyta</taxon>
        <taxon>Embryophyta</taxon>
        <taxon>Tracheophyta</taxon>
        <taxon>Spermatophyta</taxon>
        <taxon>Magnoliopsida</taxon>
        <taxon>eudicotyledons</taxon>
        <taxon>Gunneridae</taxon>
        <taxon>Pentapetalae</taxon>
        <taxon>rosids</taxon>
        <taxon>malvids</taxon>
        <taxon>Malvales</taxon>
        <taxon>Malvaceae</taxon>
        <taxon>Malvoideae</taxon>
        <taxon>Hibiscus</taxon>
    </lineage>
</organism>
<evidence type="ECO:0000256" key="7">
    <source>
        <dbReference type="ARBA" id="ARBA00022750"/>
    </source>
</evidence>
<keyword evidence="6" id="KW-0547">Nucleotide-binding</keyword>
<feature type="compositionally biased region" description="Acidic residues" evidence="18">
    <location>
        <begin position="659"/>
        <end position="668"/>
    </location>
</feature>
<feature type="compositionally biased region" description="Polar residues" evidence="18">
    <location>
        <begin position="649"/>
        <end position="658"/>
    </location>
</feature>
<dbReference type="SUPFAM" id="SSF56672">
    <property type="entry name" value="DNA/RNA polymerases"/>
    <property type="match status" value="1"/>
</dbReference>
<evidence type="ECO:0000256" key="6">
    <source>
        <dbReference type="ARBA" id="ARBA00022741"/>
    </source>
</evidence>
<accession>A0A6A2XFA6</accession>
<dbReference type="PANTHER" id="PTHR42648">
    <property type="entry name" value="TRANSPOSASE, PUTATIVE-RELATED"/>
    <property type="match status" value="1"/>
</dbReference>
<evidence type="ECO:0000256" key="13">
    <source>
        <dbReference type="ARBA" id="ARBA00022918"/>
    </source>
</evidence>
<evidence type="ECO:0000256" key="2">
    <source>
        <dbReference type="ARBA" id="ARBA00022612"/>
    </source>
</evidence>
<evidence type="ECO:0000256" key="5">
    <source>
        <dbReference type="ARBA" id="ARBA00022723"/>
    </source>
</evidence>
<dbReference type="GO" id="GO:0004190">
    <property type="term" value="F:aspartic-type endopeptidase activity"/>
    <property type="evidence" value="ECO:0007669"/>
    <property type="project" value="UniProtKB-KW"/>
</dbReference>